<dbReference type="Pfam" id="PF06271">
    <property type="entry name" value="RDD"/>
    <property type="match status" value="1"/>
</dbReference>
<dbReference type="AlphaFoldDB" id="A0A6B3ND16"/>
<keyword evidence="3 5" id="KW-1133">Transmembrane helix</keyword>
<accession>A0A6B3ND16</accession>
<evidence type="ECO:0000259" key="6">
    <source>
        <dbReference type="Pfam" id="PF06271"/>
    </source>
</evidence>
<protein>
    <submittedName>
        <fullName evidence="7">RDD family protein</fullName>
    </submittedName>
</protein>
<evidence type="ECO:0000256" key="3">
    <source>
        <dbReference type="ARBA" id="ARBA00022989"/>
    </source>
</evidence>
<sequence>MSSEPALIRFPKVPPERRAGAFLIDFVCVWFVSSLVVGNLASRMVIFLVVWWLVRVLVVARNQGQSLGRWALDMKVIDYGKSSRIPELMVLTKREGITGLFSVLAMFGLSIGVVNVISLLLLCTPLALDWTIVMADTEHRQAFHDRIAGTLIIQTRRGFSLDLRLKKVLAQLSNRMRQ</sequence>
<dbReference type="InterPro" id="IPR010432">
    <property type="entry name" value="RDD"/>
</dbReference>
<name>A0A6B3ND16_9CYAN</name>
<keyword evidence="4 5" id="KW-0472">Membrane</keyword>
<comment type="subcellular location">
    <subcellularLocation>
        <location evidence="1">Membrane</location>
        <topology evidence="1">Multi-pass membrane protein</topology>
    </subcellularLocation>
</comment>
<comment type="caution">
    <text evidence="7">The sequence shown here is derived from an EMBL/GenBank/DDBJ whole genome shotgun (WGS) entry which is preliminary data.</text>
</comment>
<evidence type="ECO:0000256" key="4">
    <source>
        <dbReference type="ARBA" id="ARBA00023136"/>
    </source>
</evidence>
<evidence type="ECO:0000313" key="7">
    <source>
        <dbReference type="EMBL" id="NER31456.1"/>
    </source>
</evidence>
<keyword evidence="2 5" id="KW-0812">Transmembrane</keyword>
<evidence type="ECO:0000256" key="1">
    <source>
        <dbReference type="ARBA" id="ARBA00004141"/>
    </source>
</evidence>
<dbReference type="GO" id="GO:0016020">
    <property type="term" value="C:membrane"/>
    <property type="evidence" value="ECO:0007669"/>
    <property type="project" value="UniProtKB-SubCell"/>
</dbReference>
<evidence type="ECO:0000256" key="5">
    <source>
        <dbReference type="SAM" id="Phobius"/>
    </source>
</evidence>
<organism evidence="7">
    <name type="scientific">Symploca sp. SIO1C4</name>
    <dbReference type="NCBI Taxonomy" id="2607765"/>
    <lineage>
        <taxon>Bacteria</taxon>
        <taxon>Bacillati</taxon>
        <taxon>Cyanobacteriota</taxon>
        <taxon>Cyanophyceae</taxon>
        <taxon>Coleofasciculales</taxon>
        <taxon>Coleofasciculaceae</taxon>
        <taxon>Symploca</taxon>
    </lineage>
</organism>
<evidence type="ECO:0000256" key="2">
    <source>
        <dbReference type="ARBA" id="ARBA00022692"/>
    </source>
</evidence>
<feature type="transmembrane region" description="Helical" evidence="5">
    <location>
        <begin position="99"/>
        <end position="122"/>
    </location>
</feature>
<proteinExistence type="predicted"/>
<dbReference type="EMBL" id="JAAHFQ010000824">
    <property type="protein sequence ID" value="NER31456.1"/>
    <property type="molecule type" value="Genomic_DNA"/>
</dbReference>
<gene>
    <name evidence="7" type="ORF">F6J89_28535</name>
</gene>
<feature type="domain" description="RDD" evidence="6">
    <location>
        <begin position="15"/>
        <end position="149"/>
    </location>
</feature>
<reference evidence="7" key="1">
    <citation type="submission" date="2019-11" db="EMBL/GenBank/DDBJ databases">
        <title>Genomic insights into an expanded diversity of filamentous marine cyanobacteria reveals the extraordinary biosynthetic potential of Moorea and Okeania.</title>
        <authorList>
            <person name="Ferreira Leao T."/>
            <person name="Wang M."/>
            <person name="Moss N."/>
            <person name="Da Silva R."/>
            <person name="Sanders J."/>
            <person name="Nurk S."/>
            <person name="Gurevich A."/>
            <person name="Humphrey G."/>
            <person name="Reher R."/>
            <person name="Zhu Q."/>
            <person name="Belda-Ferre P."/>
            <person name="Glukhov E."/>
            <person name="Rex R."/>
            <person name="Dorrestein P.C."/>
            <person name="Knight R."/>
            <person name="Pevzner P."/>
            <person name="Gerwick W.H."/>
            <person name="Gerwick L."/>
        </authorList>
    </citation>
    <scope>NUCLEOTIDE SEQUENCE</scope>
    <source>
        <strain evidence="7">SIO1C4</strain>
    </source>
</reference>
<feature type="transmembrane region" description="Helical" evidence="5">
    <location>
        <begin position="44"/>
        <end position="60"/>
    </location>
</feature>